<dbReference type="Proteomes" id="UP000311469">
    <property type="component" value="Chromosome cSF1"/>
</dbReference>
<feature type="signal peptide" evidence="1">
    <location>
        <begin position="1"/>
        <end position="20"/>
    </location>
</feature>
<dbReference type="KEGG" id="sufl:FIL70_17000"/>
<gene>
    <name evidence="2" type="ORF">FIL70_17000</name>
</gene>
<evidence type="ECO:0000256" key="1">
    <source>
        <dbReference type="SAM" id="SignalP"/>
    </source>
</evidence>
<accession>A0A5B8CHQ7</accession>
<proteinExistence type="predicted"/>
<evidence type="ECO:0000313" key="2">
    <source>
        <dbReference type="EMBL" id="QDC38689.1"/>
    </source>
</evidence>
<dbReference type="EMBL" id="CP041016">
    <property type="protein sequence ID" value="QDC38689.1"/>
    <property type="molecule type" value="Genomic_DNA"/>
</dbReference>
<evidence type="ECO:0000313" key="3">
    <source>
        <dbReference type="Proteomes" id="UP000311469"/>
    </source>
</evidence>
<feature type="chain" id="PRO_5023104813" evidence="1">
    <location>
        <begin position="21"/>
        <end position="141"/>
    </location>
</feature>
<keyword evidence="1" id="KW-0732">Signal</keyword>
<dbReference type="RefSeq" id="WP_140042858.1">
    <property type="nucleotide sequence ID" value="NZ_CP041016.1"/>
</dbReference>
<name>A0A5B8CHQ7_SPHSA</name>
<dbReference type="AlphaFoldDB" id="A0A5B8CHQ7"/>
<organism evidence="2 3">
    <name type="scientific">Sphingobium fuliginis ATCC 27551</name>
    <dbReference type="NCBI Taxonomy" id="1208342"/>
    <lineage>
        <taxon>Bacteria</taxon>
        <taxon>Pseudomonadati</taxon>
        <taxon>Pseudomonadota</taxon>
        <taxon>Alphaproteobacteria</taxon>
        <taxon>Sphingomonadales</taxon>
        <taxon>Sphingomonadaceae</taxon>
        <taxon>Sphingobium</taxon>
    </lineage>
</organism>
<sequence>MNRLFFTAFSLLAGSAPAFAKPPLVQYILKCDGESMAAGTKSPMTMTYRIDEKDRSVETWDGAEFHRWGKKGDLEVAPDMVFFITAEATRGRPQKSFNIDRKTGKISEATTLLVGNGDQDTILFDGICAVVDKPEEVKVKF</sequence>
<reference evidence="2 3" key="1">
    <citation type="submission" date="2019-06" db="EMBL/GenBank/DDBJ databases">
        <title>Genome organization and adaptive potential of archetypical organophosphate degarding Sphingobium fuliginis ATCC 27551.</title>
        <authorList>
            <person name="Sarwar A."/>
            <person name="Parthasarathy S."/>
            <person name="Singh C."/>
            <person name="Siddavattam D."/>
        </authorList>
    </citation>
    <scope>NUCLEOTIDE SEQUENCE [LARGE SCALE GENOMIC DNA]</scope>
    <source>
        <strain evidence="2 3">ATCC 27551</strain>
    </source>
</reference>
<protein>
    <submittedName>
        <fullName evidence="2">Uncharacterized protein</fullName>
    </submittedName>
</protein>